<proteinExistence type="predicted"/>
<gene>
    <name evidence="1" type="ORF">PsorP6_008810</name>
</gene>
<protein>
    <submittedName>
        <fullName evidence="1">Uncharacterized protein</fullName>
    </submittedName>
</protein>
<evidence type="ECO:0000313" key="1">
    <source>
        <dbReference type="EMBL" id="KAI9911112.1"/>
    </source>
</evidence>
<reference evidence="1 2" key="1">
    <citation type="journal article" date="2022" name="bioRxiv">
        <title>The genome of the oomycete Peronosclerospora sorghi, a cosmopolitan pathogen of maize and sorghum, is inflated with dispersed pseudogenes.</title>
        <authorList>
            <person name="Fletcher K."/>
            <person name="Martin F."/>
            <person name="Isakeit T."/>
            <person name="Cavanaugh K."/>
            <person name="Magill C."/>
            <person name="Michelmore R."/>
        </authorList>
    </citation>
    <scope>NUCLEOTIDE SEQUENCE [LARGE SCALE GENOMIC DNA]</scope>
    <source>
        <strain evidence="1">P6</strain>
    </source>
</reference>
<dbReference type="Proteomes" id="UP001163321">
    <property type="component" value="Chromosome 5"/>
</dbReference>
<evidence type="ECO:0000313" key="2">
    <source>
        <dbReference type="Proteomes" id="UP001163321"/>
    </source>
</evidence>
<name>A0ACC0VY17_9STRA</name>
<sequence length="423" mass="47581">MIDEDSISVVITASKEIENEALERGDDGAKIHPKSRKYTIYTVFVRNVTTGGKCVVRRRYSDFYKLRKELMELVSWGHCGFCEQYLQQIAKYPFPRRRLLRSSRDAVVKERMDSLGLFLRHMLLCLMARTFENCSQAGANIESCIMKSFLQMEQTEKLFPTVASKQRPIEILQAMEEKRQQQIKAAGLRTKNLAYTTLSDQSDQPGLSRNQRQVGTDTCHLCLQKWTHCYCNSDQDSVYPVHIPRANQLVDAPASERPSISMADSDASRCSHCESVWNRCYCCQQVSPTASSQLSLPSTSPDEKLHAVVQDLGAAEAIKDLVHEASRAETIDQVAQAQAKVVHSLPPTTPAKIKAEVVDLVTSTMYKGFGVKHETNCIEQYAVRRQLVVKDQNLVFFKNKVATIATSNLFVGGKVDGRTDKSD</sequence>
<organism evidence="1 2">
    <name type="scientific">Peronosclerospora sorghi</name>
    <dbReference type="NCBI Taxonomy" id="230839"/>
    <lineage>
        <taxon>Eukaryota</taxon>
        <taxon>Sar</taxon>
        <taxon>Stramenopiles</taxon>
        <taxon>Oomycota</taxon>
        <taxon>Peronosporomycetes</taxon>
        <taxon>Peronosporales</taxon>
        <taxon>Peronosporaceae</taxon>
        <taxon>Peronosclerospora</taxon>
    </lineage>
</organism>
<keyword evidence="2" id="KW-1185">Reference proteome</keyword>
<accession>A0ACC0VY17</accession>
<comment type="caution">
    <text evidence="1">The sequence shown here is derived from an EMBL/GenBank/DDBJ whole genome shotgun (WGS) entry which is preliminary data.</text>
</comment>
<dbReference type="EMBL" id="CM047584">
    <property type="protein sequence ID" value="KAI9911112.1"/>
    <property type="molecule type" value="Genomic_DNA"/>
</dbReference>